<feature type="domain" description="N-acetyltransferase" evidence="1">
    <location>
        <begin position="44"/>
        <end position="181"/>
    </location>
</feature>
<dbReference type="AlphaFoldDB" id="E8MA01"/>
<gene>
    <name evidence="2" type="ORF">VISI1226_14881</name>
</gene>
<accession>E8MA01</accession>
<dbReference type="InterPro" id="IPR000182">
    <property type="entry name" value="GNAT_dom"/>
</dbReference>
<protein>
    <recommendedName>
        <fullName evidence="1">N-acetyltransferase domain-containing protein</fullName>
    </recommendedName>
</protein>
<dbReference type="PROSITE" id="PS51186">
    <property type="entry name" value="GNAT"/>
    <property type="match status" value="1"/>
</dbReference>
<evidence type="ECO:0000313" key="3">
    <source>
        <dbReference type="Proteomes" id="UP000006228"/>
    </source>
</evidence>
<sequence>MSVEWKRYGTPQGWLESVFASGMSSHLNCQHSTLKIGKTIMSTLRIETLDPLKLPLVTRLYKQHYPSAKAKKDELVIVGYAEQNMVSVVRFRTIEHYRLLTGMLVVPELRDKGLAHQLMAYCQEHVLVDRDFCFAYQHLEGFYTQHGFNAVEGTALPNSLKQLFQRYCASGKKLVAMQYIP</sequence>
<dbReference type="SUPFAM" id="SSF55729">
    <property type="entry name" value="Acyl-CoA N-acyltransferases (Nat)"/>
    <property type="match status" value="1"/>
</dbReference>
<dbReference type="InterPro" id="IPR016181">
    <property type="entry name" value="Acyl_CoA_acyltransferase"/>
</dbReference>
<reference evidence="2 3" key="1">
    <citation type="journal article" date="2012" name="Int. J. Syst. Evol. Microbiol.">
        <title>Vibrio caribbeanicus sp. nov., isolated from the marine sponge Scleritoderma cyanea.</title>
        <authorList>
            <person name="Hoffmann M."/>
            <person name="Monday S.R."/>
            <person name="Allard M.W."/>
            <person name="Strain E.A."/>
            <person name="Whittaker P."/>
            <person name="Naum M."/>
            <person name="McCarthy P.J."/>
            <person name="Lopez J.V."/>
            <person name="Fischer M."/>
            <person name="Brown E.W."/>
        </authorList>
    </citation>
    <scope>NUCLEOTIDE SEQUENCE [LARGE SCALE GENOMIC DNA]</scope>
    <source>
        <strain evidence="3">DSMZ 21326</strain>
    </source>
</reference>
<dbReference type="Proteomes" id="UP000006228">
    <property type="component" value="Unassembled WGS sequence"/>
</dbReference>
<comment type="caution">
    <text evidence="2">The sequence shown here is derived from an EMBL/GenBank/DDBJ whole genome shotgun (WGS) entry which is preliminary data.</text>
</comment>
<name>E8MA01_PHOS4</name>
<proteinExistence type="predicted"/>
<evidence type="ECO:0000313" key="2">
    <source>
        <dbReference type="EMBL" id="EGA69194.1"/>
    </source>
</evidence>
<dbReference type="CDD" id="cd04301">
    <property type="entry name" value="NAT_SF"/>
    <property type="match status" value="1"/>
</dbReference>
<dbReference type="GO" id="GO:0016747">
    <property type="term" value="F:acyltransferase activity, transferring groups other than amino-acyl groups"/>
    <property type="evidence" value="ECO:0007669"/>
    <property type="project" value="InterPro"/>
</dbReference>
<dbReference type="Gene3D" id="3.40.630.30">
    <property type="match status" value="1"/>
</dbReference>
<dbReference type="eggNOG" id="COG3153">
    <property type="taxonomic scope" value="Bacteria"/>
</dbReference>
<dbReference type="Pfam" id="PF13673">
    <property type="entry name" value="Acetyltransf_10"/>
    <property type="match status" value="1"/>
</dbReference>
<dbReference type="EMBL" id="AEVT01000090">
    <property type="protein sequence ID" value="EGA69194.1"/>
    <property type="molecule type" value="Genomic_DNA"/>
</dbReference>
<organism evidence="2 3">
    <name type="scientific">Vibrio sinaloensis DSM 21326</name>
    <dbReference type="NCBI Taxonomy" id="945550"/>
    <lineage>
        <taxon>Bacteria</taxon>
        <taxon>Pseudomonadati</taxon>
        <taxon>Pseudomonadota</taxon>
        <taxon>Gammaproteobacteria</taxon>
        <taxon>Vibrionales</taxon>
        <taxon>Vibrionaceae</taxon>
        <taxon>Vibrio</taxon>
        <taxon>Vibrio oreintalis group</taxon>
    </lineage>
</organism>
<evidence type="ECO:0000259" key="1">
    <source>
        <dbReference type="PROSITE" id="PS51186"/>
    </source>
</evidence>